<dbReference type="PROSITE" id="PS51842">
    <property type="entry name" value="IF_ROD_2"/>
    <property type="match status" value="1"/>
</dbReference>
<dbReference type="Pfam" id="PF00038">
    <property type="entry name" value="Filament"/>
    <property type="match status" value="1"/>
</dbReference>
<feature type="coiled-coil region" evidence="3">
    <location>
        <begin position="94"/>
        <end position="121"/>
    </location>
</feature>
<feature type="non-terminal residue" evidence="6">
    <location>
        <position position="1"/>
    </location>
</feature>
<keyword evidence="7" id="KW-1185">Reference proteome</keyword>
<evidence type="ECO:0000256" key="2">
    <source>
        <dbReference type="ARBA" id="ARBA00023054"/>
    </source>
</evidence>
<dbReference type="GO" id="GO:0045109">
    <property type="term" value="P:intermediate filament organization"/>
    <property type="evidence" value="ECO:0007669"/>
    <property type="project" value="TreeGrafter"/>
</dbReference>
<feature type="domain" description="IF rod" evidence="5">
    <location>
        <begin position="1"/>
        <end position="394"/>
    </location>
</feature>
<reference evidence="6" key="1">
    <citation type="submission" date="2020-07" db="EMBL/GenBank/DDBJ databases">
        <title>Clarias magur genome sequencing, assembly and annotation.</title>
        <authorList>
            <person name="Kushwaha B."/>
            <person name="Kumar R."/>
            <person name="Das P."/>
            <person name="Joshi C.G."/>
            <person name="Kumar D."/>
            <person name="Nagpure N.S."/>
            <person name="Pandey M."/>
            <person name="Agarwal S."/>
            <person name="Srivastava S."/>
            <person name="Singh M."/>
            <person name="Sahoo L."/>
            <person name="Jayasankar P."/>
            <person name="Meher P.K."/>
            <person name="Koringa P.G."/>
            <person name="Iquebal M.A."/>
            <person name="Das S.P."/>
            <person name="Bit A."/>
            <person name="Patnaik S."/>
            <person name="Patel N."/>
            <person name="Shah T.M."/>
            <person name="Hinsu A."/>
            <person name="Jena J.K."/>
        </authorList>
    </citation>
    <scope>NUCLEOTIDE SEQUENCE</scope>
    <source>
        <strain evidence="6">CIFAMagur01</strain>
        <tissue evidence="6">Testis</tissue>
    </source>
</reference>
<keyword evidence="1" id="KW-0403">Intermediate filament</keyword>
<dbReference type="GO" id="GO:0005198">
    <property type="term" value="F:structural molecule activity"/>
    <property type="evidence" value="ECO:0007669"/>
    <property type="project" value="InterPro"/>
</dbReference>
<feature type="compositionally biased region" description="Polar residues" evidence="4">
    <location>
        <begin position="413"/>
        <end position="423"/>
    </location>
</feature>
<name>A0A8J4U4D6_CLAMG</name>
<dbReference type="PANTHER" id="PTHR23239:SF32">
    <property type="entry name" value="PHAKININ"/>
    <property type="match status" value="1"/>
</dbReference>
<evidence type="ECO:0000256" key="3">
    <source>
        <dbReference type="SAM" id="Coils"/>
    </source>
</evidence>
<evidence type="ECO:0000313" key="6">
    <source>
        <dbReference type="EMBL" id="KAF5904114.1"/>
    </source>
</evidence>
<dbReference type="PANTHER" id="PTHR23239">
    <property type="entry name" value="INTERMEDIATE FILAMENT"/>
    <property type="match status" value="1"/>
</dbReference>
<evidence type="ECO:0000313" key="7">
    <source>
        <dbReference type="Proteomes" id="UP000727407"/>
    </source>
</evidence>
<dbReference type="Proteomes" id="UP000727407">
    <property type="component" value="Unassembled WGS sequence"/>
</dbReference>
<dbReference type="OrthoDB" id="8851579at2759"/>
<evidence type="ECO:0000256" key="4">
    <source>
        <dbReference type="SAM" id="MobiDB-lite"/>
    </source>
</evidence>
<dbReference type="Gene3D" id="1.20.5.170">
    <property type="match status" value="1"/>
</dbReference>
<proteinExistence type="predicted"/>
<keyword evidence="2 3" id="KW-0175">Coiled coil</keyword>
<evidence type="ECO:0000256" key="1">
    <source>
        <dbReference type="ARBA" id="ARBA00022754"/>
    </source>
</evidence>
<dbReference type="PRINTS" id="PR01248">
    <property type="entry name" value="TYPE1KERATIN"/>
</dbReference>
<dbReference type="SMART" id="SM01391">
    <property type="entry name" value="Filament"/>
    <property type="match status" value="1"/>
</dbReference>
<comment type="caution">
    <text evidence="6">The sequence shown here is derived from an EMBL/GenBank/DDBJ whole genome shotgun (WGS) entry which is preliminary data.</text>
</comment>
<gene>
    <name evidence="6" type="primary">bfsp2</name>
    <name evidence="6" type="ORF">DAT39_006209</name>
</gene>
<dbReference type="Gene3D" id="1.20.5.500">
    <property type="entry name" value="Single helix bin"/>
    <property type="match status" value="1"/>
</dbReference>
<feature type="coiled-coil region" evidence="3">
    <location>
        <begin position="278"/>
        <end position="312"/>
    </location>
</feature>
<dbReference type="InterPro" id="IPR039008">
    <property type="entry name" value="IF_rod_dom"/>
</dbReference>
<sequence>MPLPRRRSSILGQTAVESPESVSQVSTVSSTLPRGTFVGSASSDGTCLGARVSRRALCISSVFLHGLRSTSAPVLPKHAERGHLLGSEGLNVSLLEYREKVHTLEQLNQQLEEQIHNCMDRKASSAKMWGTLRQEWEDIYRQVSEAILDNARLVLQTENIQASAEDLKERFDHERTFHKAMEEEINSLYKVIDNGNFTKVDLENQIESMNAELQDLAKTHGEDVRQLYNQLAIHEADEPDPPTETSLEQILSFIRSHWEKVAEKTRAEADASLEHKKDKSVDKKLSKEEELLENLKTECYDANAKIQRLHAETESMSALKRGLRNSLNDAKHWHDIELQNLGSVIGKLEAELTDVRGDIEQQQRDYETLFNNKKKLEMEIGMYHGILDGEESRCHPSLSLYGSAEAEGETQPFVEQQSPADPD</sequence>
<accession>A0A8J4U4D6</accession>
<dbReference type="SUPFAM" id="SSF64593">
    <property type="entry name" value="Intermediate filament protein, coiled coil region"/>
    <property type="match status" value="1"/>
</dbReference>
<feature type="coiled-coil region" evidence="3">
    <location>
        <begin position="345"/>
        <end position="379"/>
    </location>
</feature>
<protein>
    <submittedName>
        <fullName evidence="6">Phakinin</fullName>
    </submittedName>
</protein>
<dbReference type="AlphaFoldDB" id="A0A8J4U4D6"/>
<evidence type="ECO:0000259" key="5">
    <source>
        <dbReference type="PROSITE" id="PS51842"/>
    </source>
</evidence>
<dbReference type="EMBL" id="QNUK01000063">
    <property type="protein sequence ID" value="KAF5904114.1"/>
    <property type="molecule type" value="Genomic_DNA"/>
</dbReference>
<feature type="region of interest" description="Disordered" evidence="4">
    <location>
        <begin position="399"/>
        <end position="423"/>
    </location>
</feature>
<dbReference type="Gene3D" id="1.20.5.1160">
    <property type="entry name" value="Vasodilator-stimulated phosphoprotein"/>
    <property type="match status" value="1"/>
</dbReference>
<dbReference type="GO" id="GO:0005882">
    <property type="term" value="C:intermediate filament"/>
    <property type="evidence" value="ECO:0007669"/>
    <property type="project" value="UniProtKB-KW"/>
</dbReference>
<dbReference type="InterPro" id="IPR002957">
    <property type="entry name" value="Keratin_I"/>
</dbReference>
<organism evidence="6 7">
    <name type="scientific">Clarias magur</name>
    <name type="common">Asian catfish</name>
    <name type="synonym">Macropteronotus magur</name>
    <dbReference type="NCBI Taxonomy" id="1594786"/>
    <lineage>
        <taxon>Eukaryota</taxon>
        <taxon>Metazoa</taxon>
        <taxon>Chordata</taxon>
        <taxon>Craniata</taxon>
        <taxon>Vertebrata</taxon>
        <taxon>Euteleostomi</taxon>
        <taxon>Actinopterygii</taxon>
        <taxon>Neopterygii</taxon>
        <taxon>Teleostei</taxon>
        <taxon>Ostariophysi</taxon>
        <taxon>Siluriformes</taxon>
        <taxon>Clariidae</taxon>
        <taxon>Clarias</taxon>
    </lineage>
</organism>